<evidence type="ECO:0000256" key="1">
    <source>
        <dbReference type="ARBA" id="ARBA00007227"/>
    </source>
</evidence>
<accession>A0A3G2EHK4</accession>
<gene>
    <name evidence="4" type="ORF">D9M09_01270</name>
</gene>
<feature type="domain" description="HTH cro/C1-type" evidence="3">
    <location>
        <begin position="16"/>
        <end position="59"/>
    </location>
</feature>
<proteinExistence type="inferred from homology"/>
<protein>
    <submittedName>
        <fullName evidence="4">ImmA/IrrE family metallo-endopeptidase</fullName>
    </submittedName>
</protein>
<dbReference type="PANTHER" id="PTHR43236">
    <property type="entry name" value="ANTITOXIN HIGA1"/>
    <property type="match status" value="1"/>
</dbReference>
<evidence type="ECO:0000313" key="4">
    <source>
        <dbReference type="EMBL" id="AYM79330.1"/>
    </source>
</evidence>
<dbReference type="Proteomes" id="UP000279594">
    <property type="component" value="Chromosome"/>
</dbReference>
<evidence type="ECO:0000259" key="3">
    <source>
        <dbReference type="Pfam" id="PF13443"/>
    </source>
</evidence>
<name>A0A3G2EHK4_9BURK</name>
<keyword evidence="5" id="KW-1185">Reference proteome</keyword>
<dbReference type="AlphaFoldDB" id="A0A3G2EHK4"/>
<dbReference type="EMBL" id="CP033019">
    <property type="protein sequence ID" value="AYM79330.1"/>
    <property type="molecule type" value="Genomic_DNA"/>
</dbReference>
<dbReference type="GO" id="GO:0003677">
    <property type="term" value="F:DNA binding"/>
    <property type="evidence" value="ECO:0007669"/>
    <property type="project" value="InterPro"/>
</dbReference>
<feature type="domain" description="IrrE N-terminal-like" evidence="2">
    <location>
        <begin position="190"/>
        <end position="295"/>
    </location>
</feature>
<reference evidence="4 5" key="1">
    <citation type="submission" date="2018-10" db="EMBL/GenBank/DDBJ databases">
        <title>Effects of UV and annual dynamics of microbial communities in freshwater RAS systems.</title>
        <authorList>
            <person name="Bekkelund A.K."/>
            <person name="Hansen B.R."/>
            <person name="Stokken H."/>
            <person name="Eriksen B.F."/>
            <person name="Kashulin N.A."/>
        </authorList>
    </citation>
    <scope>NUCLEOTIDE SEQUENCE [LARGE SCALE GENOMIC DNA]</scope>
    <source>
        <strain evidence="4 5">BHSEK</strain>
    </source>
</reference>
<dbReference type="Gene3D" id="1.10.10.2910">
    <property type="match status" value="1"/>
</dbReference>
<comment type="similarity">
    <text evidence="1">Belongs to the short-chain fatty acyl-CoA assimilation regulator (ScfR) family.</text>
</comment>
<evidence type="ECO:0000259" key="2">
    <source>
        <dbReference type="Pfam" id="PF06114"/>
    </source>
</evidence>
<dbReference type="Pfam" id="PF06114">
    <property type="entry name" value="Peptidase_M78"/>
    <property type="match status" value="1"/>
</dbReference>
<dbReference type="CDD" id="cd00093">
    <property type="entry name" value="HTH_XRE"/>
    <property type="match status" value="1"/>
</dbReference>
<sequence>MERIHSINASRIAWCCADHGMTTDELAAEVNITPNSMDRLMNGGGLTFTQLSKIAEYFGRGVLFFLEPGPAIEEQVHTLAFRTLANQKPEMTTKLKKFIERVERQRSVYLSLRDELSNQDLPIFAPPDLPLDNPREAAKIARNWLQLNVTNTFDTYRDAVEARGILVFLSNGYNGKWQIAKENPILGFALYDPECPVIVVKKQQWHPQQSFTLMHELGHLLLHKASSIDDEDDMHSHRGLERDANAFAGHMLVPDDFLASIDDATRPANAAEFDTWLSWERKAWGVSAEVILRRLLDSGRLQQHQYSAYREWRSNLVFPEGDGGSRAYRHREPKHIFGDTFVRTVLNALSGRHITLSKASSYLDGLKLNDLHQLERYYAGV</sequence>
<dbReference type="Pfam" id="PF13443">
    <property type="entry name" value="HTH_26"/>
    <property type="match status" value="1"/>
</dbReference>
<evidence type="ECO:0000313" key="5">
    <source>
        <dbReference type="Proteomes" id="UP000279594"/>
    </source>
</evidence>
<dbReference type="InterPro" id="IPR010982">
    <property type="entry name" value="Lambda_DNA-bd_dom_sf"/>
</dbReference>
<dbReference type="InterPro" id="IPR010359">
    <property type="entry name" value="IrrE_HExxH"/>
</dbReference>
<dbReference type="InterPro" id="IPR001387">
    <property type="entry name" value="Cro/C1-type_HTH"/>
</dbReference>
<organism evidence="4 5">
    <name type="scientific">Janthinobacterium agaricidamnosum</name>
    <dbReference type="NCBI Taxonomy" id="55508"/>
    <lineage>
        <taxon>Bacteria</taxon>
        <taxon>Pseudomonadati</taxon>
        <taxon>Pseudomonadota</taxon>
        <taxon>Betaproteobacteria</taxon>
        <taxon>Burkholderiales</taxon>
        <taxon>Oxalobacteraceae</taxon>
        <taxon>Janthinobacterium</taxon>
    </lineage>
</organism>
<dbReference type="SUPFAM" id="SSF47413">
    <property type="entry name" value="lambda repressor-like DNA-binding domains"/>
    <property type="match status" value="1"/>
</dbReference>
<dbReference type="PANTHER" id="PTHR43236:SF2">
    <property type="entry name" value="BLL0069 PROTEIN"/>
    <property type="match status" value="1"/>
</dbReference>
<dbReference type="InterPro" id="IPR052345">
    <property type="entry name" value="Rad_response_metalloprotease"/>
</dbReference>